<accession>A0A0C9MTG7</accession>
<comment type="caution">
    <text evidence="1">The sequence shown here is derived from an EMBL/GenBank/DDBJ whole genome shotgun (WGS) entry which is preliminary data.</text>
</comment>
<dbReference type="InterPro" id="IPR053165">
    <property type="entry name" value="HSI-I_assembly_Hcp1"/>
</dbReference>
<dbReference type="InterPro" id="IPR036624">
    <property type="entry name" value="Hcp1-lik_sf"/>
</dbReference>
<reference evidence="1 2" key="1">
    <citation type="submission" date="2014-08" db="EMBL/GenBank/DDBJ databases">
        <title>Whole genome shotgun sequence of Sphingomonas paucimobilis NBRC 13935.</title>
        <authorList>
            <person name="Hosoyama A."/>
            <person name="Hashimoto M."/>
            <person name="Hosoyama Y."/>
            <person name="Noguchi M."/>
            <person name="Uohara A."/>
            <person name="Ohji S."/>
            <person name="Katano-Makiyama Y."/>
            <person name="Ichikawa N."/>
            <person name="Kimura A."/>
            <person name="Yamazoe A."/>
            <person name="Fujita N."/>
        </authorList>
    </citation>
    <scope>NUCLEOTIDE SEQUENCE [LARGE SCALE GENOMIC DNA]</scope>
    <source>
        <strain evidence="1 2">NBRC 13935</strain>
    </source>
</reference>
<dbReference type="AlphaFoldDB" id="A0A0C9MTG7"/>
<protein>
    <submittedName>
        <fullName evidence="1">DNA, contig: SP630</fullName>
    </submittedName>
</protein>
<dbReference type="PANTHER" id="PTHR36152">
    <property type="entry name" value="CYTOPLASMIC PROTEIN-RELATED"/>
    <property type="match status" value="1"/>
</dbReference>
<dbReference type="Gene3D" id="2.30.110.20">
    <property type="entry name" value="Hcp1-like"/>
    <property type="match status" value="1"/>
</dbReference>
<gene>
    <name evidence="1" type="ORF">SP6_30_01620</name>
</gene>
<evidence type="ECO:0000313" key="1">
    <source>
        <dbReference type="EMBL" id="GAN14021.1"/>
    </source>
</evidence>
<dbReference type="SUPFAM" id="SSF141452">
    <property type="entry name" value="Hcp1-like"/>
    <property type="match status" value="1"/>
</dbReference>
<dbReference type="NCBIfam" id="TIGR03344">
    <property type="entry name" value="VI_effect_Hcp1"/>
    <property type="match status" value="1"/>
</dbReference>
<dbReference type="EMBL" id="BBJS01000030">
    <property type="protein sequence ID" value="GAN14021.1"/>
    <property type="molecule type" value="Genomic_DNA"/>
</dbReference>
<keyword evidence="2" id="KW-1185">Reference proteome</keyword>
<name>A0A0C9MTG7_SPHPI</name>
<dbReference type="PANTHER" id="PTHR36152:SF5">
    <property type="entry name" value="PROTEIN HCP1"/>
    <property type="match status" value="1"/>
</dbReference>
<dbReference type="Proteomes" id="UP000032025">
    <property type="component" value="Unassembled WGS sequence"/>
</dbReference>
<sequence>MAVDLFLKIDGIHGESSKKNHQGEIDIISFDFGAVQHGSFHTGGAGGGSGKAEISDIRIQKEVDKSSPLLFKACASGKHIKEAVIYSQKAGDGSAPLTYYKIKLEDIIVSDIHNNGASGGDAIMESVTFNCAKVTFDYQAQNAQGGKDGGVVTAYYDIRQNEAG</sequence>
<dbReference type="RefSeq" id="WP_007404883.1">
    <property type="nucleotide sequence ID" value="NZ_BBJS01000030.1"/>
</dbReference>
<proteinExistence type="predicted"/>
<dbReference type="InterPro" id="IPR008514">
    <property type="entry name" value="T6SS_Hcp"/>
</dbReference>
<organism evidence="1 2">
    <name type="scientific">Sphingomonas paucimobilis NBRC 13935</name>
    <dbReference type="NCBI Taxonomy" id="1219050"/>
    <lineage>
        <taxon>Bacteria</taxon>
        <taxon>Pseudomonadati</taxon>
        <taxon>Pseudomonadota</taxon>
        <taxon>Alphaproteobacteria</taxon>
        <taxon>Sphingomonadales</taxon>
        <taxon>Sphingomonadaceae</taxon>
        <taxon>Sphingomonas</taxon>
    </lineage>
</organism>
<dbReference type="Pfam" id="PF05638">
    <property type="entry name" value="T6SS_HCP"/>
    <property type="match status" value="1"/>
</dbReference>
<evidence type="ECO:0000313" key="2">
    <source>
        <dbReference type="Proteomes" id="UP000032025"/>
    </source>
</evidence>
<dbReference type="GeneID" id="78528812"/>